<organism evidence="6 7">
    <name type="scientific">Pararhizobium capsulatum DSM 1112</name>
    <dbReference type="NCBI Taxonomy" id="1121113"/>
    <lineage>
        <taxon>Bacteria</taxon>
        <taxon>Pseudomonadati</taxon>
        <taxon>Pseudomonadota</taxon>
        <taxon>Alphaproteobacteria</taxon>
        <taxon>Hyphomicrobiales</taxon>
        <taxon>Rhizobiaceae</taxon>
        <taxon>Rhizobium/Agrobacterium group</taxon>
        <taxon>Pararhizobium</taxon>
    </lineage>
</organism>
<dbReference type="SUPFAM" id="SSF47616">
    <property type="entry name" value="GST C-terminal domain-like"/>
    <property type="match status" value="1"/>
</dbReference>
<dbReference type="InterPro" id="IPR036249">
    <property type="entry name" value="Thioredoxin-like_sf"/>
</dbReference>
<dbReference type="PROSITE" id="PS50405">
    <property type="entry name" value="GST_CTER"/>
    <property type="match status" value="1"/>
</dbReference>
<evidence type="ECO:0000256" key="2">
    <source>
        <dbReference type="ARBA" id="ARBA00022679"/>
    </source>
</evidence>
<dbReference type="PROSITE" id="PS50404">
    <property type="entry name" value="GST_NTER"/>
    <property type="match status" value="1"/>
</dbReference>
<gene>
    <name evidence="6" type="ORF">QO002_005854</name>
</gene>
<dbReference type="Proteomes" id="UP001230207">
    <property type="component" value="Unassembled WGS sequence"/>
</dbReference>
<comment type="caution">
    <text evidence="6">The sequence shown here is derived from an EMBL/GenBank/DDBJ whole genome shotgun (WGS) entry which is preliminary data.</text>
</comment>
<reference evidence="6 7" key="1">
    <citation type="submission" date="2023-07" db="EMBL/GenBank/DDBJ databases">
        <title>Genomic Encyclopedia of Type Strains, Phase IV (KMG-IV): sequencing the most valuable type-strain genomes for metagenomic binning, comparative biology and taxonomic classification.</title>
        <authorList>
            <person name="Goeker M."/>
        </authorList>
    </citation>
    <scope>NUCLEOTIDE SEQUENCE [LARGE SCALE GENOMIC DNA]</scope>
    <source>
        <strain evidence="6 7">DSM 1112</strain>
    </source>
</reference>
<dbReference type="SFLD" id="SFLDG01152">
    <property type="entry name" value="Main.3:_Omega-_and_Tau-like"/>
    <property type="match status" value="1"/>
</dbReference>
<sequence>MASGVKGFSCFRFIAGCVPVNASNFHLEVFMSRLELISHGLCPYVQRAAIALAEKNVPFTRIDIDLANKPAWFKVISPLGKVPLLKVDDRVLFESAVICDYLDETTAPRLHPSDPFERARHRGWIEFGSAVLNDIWRLYSAPDEASFIAASIGLKARLRQLEATLDRGPYFSGSDFSLVDAAFAPVFRYFDVFDTFVDLEIVKDLPKVQDWRRALSERPSVQVAACNTYPEKLRVFLAGQNSYMSTLLGQQEKIG</sequence>
<proteinExistence type="predicted"/>
<dbReference type="SFLD" id="SFLDS00019">
    <property type="entry name" value="Glutathione_Transferase_(cytos"/>
    <property type="match status" value="1"/>
</dbReference>
<dbReference type="InterPro" id="IPR004045">
    <property type="entry name" value="Glutathione_S-Trfase_N"/>
</dbReference>
<comment type="catalytic activity">
    <reaction evidence="3">
        <text>RX + glutathione = an S-substituted glutathione + a halide anion + H(+)</text>
        <dbReference type="Rhea" id="RHEA:16437"/>
        <dbReference type="ChEBI" id="CHEBI:15378"/>
        <dbReference type="ChEBI" id="CHEBI:16042"/>
        <dbReference type="ChEBI" id="CHEBI:17792"/>
        <dbReference type="ChEBI" id="CHEBI:57925"/>
        <dbReference type="ChEBI" id="CHEBI:90779"/>
        <dbReference type="EC" id="2.5.1.18"/>
    </reaction>
</comment>
<dbReference type="GO" id="GO:0004364">
    <property type="term" value="F:glutathione transferase activity"/>
    <property type="evidence" value="ECO:0007669"/>
    <property type="project" value="UniProtKB-EC"/>
</dbReference>
<evidence type="ECO:0000256" key="3">
    <source>
        <dbReference type="ARBA" id="ARBA00047960"/>
    </source>
</evidence>
<evidence type="ECO:0000313" key="6">
    <source>
        <dbReference type="EMBL" id="MDQ0323647.1"/>
    </source>
</evidence>
<dbReference type="InterPro" id="IPR045073">
    <property type="entry name" value="Omega/Tau-like"/>
</dbReference>
<feature type="domain" description="GST N-terminal" evidence="4">
    <location>
        <begin position="32"/>
        <end position="110"/>
    </location>
</feature>
<dbReference type="CDD" id="cd00570">
    <property type="entry name" value="GST_N_family"/>
    <property type="match status" value="1"/>
</dbReference>
<dbReference type="EMBL" id="JAUSVF010000004">
    <property type="protein sequence ID" value="MDQ0323647.1"/>
    <property type="molecule type" value="Genomic_DNA"/>
</dbReference>
<protein>
    <recommendedName>
        <fullName evidence="1">glutathione transferase</fullName>
        <ecNumber evidence="1">2.5.1.18</ecNumber>
    </recommendedName>
</protein>
<dbReference type="SFLD" id="SFLDG00358">
    <property type="entry name" value="Main_(cytGST)"/>
    <property type="match status" value="1"/>
</dbReference>
<dbReference type="InterPro" id="IPR010987">
    <property type="entry name" value="Glutathione-S-Trfase_C-like"/>
</dbReference>
<name>A0ABU0C3I8_9HYPH</name>
<dbReference type="InterPro" id="IPR036282">
    <property type="entry name" value="Glutathione-S-Trfase_C_sf"/>
</dbReference>
<accession>A0ABU0C3I8</accession>
<dbReference type="EC" id="2.5.1.18" evidence="1"/>
<evidence type="ECO:0000313" key="7">
    <source>
        <dbReference type="Proteomes" id="UP001230207"/>
    </source>
</evidence>
<dbReference type="InterPro" id="IPR050983">
    <property type="entry name" value="GST_Omega/HSP26"/>
</dbReference>
<dbReference type="Pfam" id="PF13409">
    <property type="entry name" value="GST_N_2"/>
    <property type="match status" value="1"/>
</dbReference>
<dbReference type="PANTHER" id="PTHR43968">
    <property type="match status" value="1"/>
</dbReference>
<dbReference type="InterPro" id="IPR040079">
    <property type="entry name" value="Glutathione_S-Trfase"/>
</dbReference>
<dbReference type="Gene3D" id="1.20.1050.10">
    <property type="match status" value="1"/>
</dbReference>
<evidence type="ECO:0000259" key="5">
    <source>
        <dbReference type="PROSITE" id="PS50405"/>
    </source>
</evidence>
<dbReference type="Pfam" id="PF13410">
    <property type="entry name" value="GST_C_2"/>
    <property type="match status" value="1"/>
</dbReference>
<keyword evidence="2 6" id="KW-0808">Transferase</keyword>
<feature type="domain" description="GST C-terminal" evidence="5">
    <location>
        <begin position="114"/>
        <end position="236"/>
    </location>
</feature>
<keyword evidence="7" id="KW-1185">Reference proteome</keyword>
<dbReference type="SUPFAM" id="SSF52833">
    <property type="entry name" value="Thioredoxin-like"/>
    <property type="match status" value="1"/>
</dbReference>
<dbReference type="Gene3D" id="3.40.30.10">
    <property type="entry name" value="Glutaredoxin"/>
    <property type="match status" value="1"/>
</dbReference>
<evidence type="ECO:0000256" key="1">
    <source>
        <dbReference type="ARBA" id="ARBA00012452"/>
    </source>
</evidence>
<dbReference type="PANTHER" id="PTHR43968:SF6">
    <property type="entry name" value="GLUTATHIONE S-TRANSFERASE OMEGA"/>
    <property type="match status" value="1"/>
</dbReference>
<evidence type="ECO:0000259" key="4">
    <source>
        <dbReference type="PROSITE" id="PS50404"/>
    </source>
</evidence>